<dbReference type="SUPFAM" id="SSF50249">
    <property type="entry name" value="Nucleic acid-binding proteins"/>
    <property type="match status" value="1"/>
</dbReference>
<dbReference type="GO" id="GO:0000727">
    <property type="term" value="P:double-strand break repair via break-induced replication"/>
    <property type="evidence" value="ECO:0007669"/>
    <property type="project" value="TreeGrafter"/>
</dbReference>
<dbReference type="PANTHER" id="PTHR11630">
    <property type="entry name" value="DNA REPLICATION LICENSING FACTOR MCM FAMILY MEMBER"/>
    <property type="match status" value="1"/>
</dbReference>
<dbReference type="InterPro" id="IPR031327">
    <property type="entry name" value="MCM"/>
</dbReference>
<evidence type="ECO:0000256" key="4">
    <source>
        <dbReference type="RuleBase" id="RU004070"/>
    </source>
</evidence>
<dbReference type="GO" id="GO:0005524">
    <property type="term" value="F:ATP binding"/>
    <property type="evidence" value="ECO:0007669"/>
    <property type="project" value="UniProtKB-UniRule"/>
</dbReference>
<dbReference type="GO" id="GO:0017116">
    <property type="term" value="F:single-stranded DNA helicase activity"/>
    <property type="evidence" value="ECO:0007669"/>
    <property type="project" value="TreeGrafter"/>
</dbReference>
<comment type="subcellular location">
    <subcellularLocation>
        <location evidence="5">Nucleus</location>
    </subcellularLocation>
</comment>
<dbReference type="InterPro" id="IPR041562">
    <property type="entry name" value="MCM_lid"/>
</dbReference>
<dbReference type="SUPFAM" id="SSF52540">
    <property type="entry name" value="P-loop containing nucleoside triphosphate hydrolases"/>
    <property type="match status" value="1"/>
</dbReference>
<evidence type="ECO:0000259" key="6">
    <source>
        <dbReference type="PROSITE" id="PS50051"/>
    </source>
</evidence>
<proteinExistence type="inferred from homology"/>
<dbReference type="InterPro" id="IPR012340">
    <property type="entry name" value="NA-bd_OB-fold"/>
</dbReference>
<evidence type="ECO:0000256" key="2">
    <source>
        <dbReference type="ARBA" id="ARBA00022840"/>
    </source>
</evidence>
<feature type="domain" description="MCM C-terminal AAA(+) ATPase" evidence="6">
    <location>
        <begin position="257"/>
        <end position="461"/>
    </location>
</feature>
<dbReference type="EMBL" id="ATCN01000198">
    <property type="protein sequence ID" value="EPR79566.1"/>
    <property type="molecule type" value="Genomic_DNA"/>
</dbReference>
<evidence type="ECO:0000313" key="7">
    <source>
        <dbReference type="EMBL" id="EPR79566.1"/>
    </source>
</evidence>
<dbReference type="FunCoup" id="S7W9M1">
    <property type="interactions" value="262"/>
</dbReference>
<dbReference type="InterPro" id="IPR001208">
    <property type="entry name" value="MCM_dom"/>
</dbReference>
<dbReference type="GO" id="GO:0006279">
    <property type="term" value="P:premeiotic DNA replication"/>
    <property type="evidence" value="ECO:0007669"/>
    <property type="project" value="UniProtKB-ARBA"/>
</dbReference>
<dbReference type="Pfam" id="PF00493">
    <property type="entry name" value="MCM"/>
    <property type="match status" value="1"/>
</dbReference>
<dbReference type="STRING" id="1358809.S7W9M1"/>
<comment type="caution">
    <text evidence="7">The sequence shown here is derived from an EMBL/GenBank/DDBJ whole genome shotgun (WGS) entry which is preliminary data.</text>
</comment>
<dbReference type="GO" id="GO:0003688">
    <property type="term" value="F:DNA replication origin binding"/>
    <property type="evidence" value="ECO:0007669"/>
    <property type="project" value="UniProtKB-UniRule"/>
</dbReference>
<keyword evidence="8" id="KW-1185">Reference proteome</keyword>
<dbReference type="FunFam" id="3.40.50.300:FF:000826">
    <property type="entry name" value="Replicative DNA helicase Mcm"/>
    <property type="match status" value="1"/>
</dbReference>
<organism evidence="7 8">
    <name type="scientific">Spraguea lophii (strain 42_110)</name>
    <name type="common">Microsporidian parasite</name>
    <dbReference type="NCBI Taxonomy" id="1358809"/>
    <lineage>
        <taxon>Eukaryota</taxon>
        <taxon>Fungi</taxon>
        <taxon>Fungi incertae sedis</taxon>
        <taxon>Microsporidia</taxon>
        <taxon>Spragueidae</taxon>
        <taxon>Spraguea</taxon>
    </lineage>
</organism>
<dbReference type="HOGENOM" id="CLU_000995_7_2_1"/>
<dbReference type="GO" id="GO:0003697">
    <property type="term" value="F:single-stranded DNA binding"/>
    <property type="evidence" value="ECO:0007669"/>
    <property type="project" value="TreeGrafter"/>
</dbReference>
<dbReference type="VEuPathDB" id="MicrosporidiaDB:SLOPH_307"/>
<dbReference type="OMA" id="ITYCKTR"/>
<dbReference type="SMART" id="SM00350">
    <property type="entry name" value="MCM"/>
    <property type="match status" value="1"/>
</dbReference>
<keyword evidence="2 4" id="KW-0067">ATP-binding</keyword>
<reference evidence="8" key="1">
    <citation type="journal article" date="2013" name="PLoS Genet.">
        <title>The genome of Spraguea lophii and the basis of host-microsporidian interactions.</title>
        <authorList>
            <person name="Campbell S.E."/>
            <person name="Williams T.A."/>
            <person name="Yousuf A."/>
            <person name="Soanes D.M."/>
            <person name="Paszkiewicz K.H."/>
            <person name="Williams B.A.P."/>
        </authorList>
    </citation>
    <scope>NUCLEOTIDE SEQUENCE [LARGE SCALE GENOMIC DNA]</scope>
    <source>
        <strain evidence="8">42_110</strain>
    </source>
</reference>
<dbReference type="EC" id="3.6.4.12" evidence="5"/>
<dbReference type="Pfam" id="PF17855">
    <property type="entry name" value="MCM_lid"/>
    <property type="match status" value="1"/>
</dbReference>
<dbReference type="Gene3D" id="3.40.50.300">
    <property type="entry name" value="P-loop containing nucleotide triphosphate hydrolases"/>
    <property type="match status" value="1"/>
</dbReference>
<dbReference type="InterPro" id="IPR033762">
    <property type="entry name" value="MCM_OB"/>
</dbReference>
<keyword evidence="1 4" id="KW-0547">Nucleotide-binding</keyword>
<dbReference type="PRINTS" id="PR01661">
    <property type="entry name" value="MCMPROTEIN5"/>
</dbReference>
<dbReference type="PRINTS" id="PR01657">
    <property type="entry name" value="MCMFAMILY"/>
</dbReference>
<evidence type="ECO:0000256" key="5">
    <source>
        <dbReference type="RuleBase" id="RU368063"/>
    </source>
</evidence>
<dbReference type="Gene3D" id="2.40.50.140">
    <property type="entry name" value="Nucleic acid-binding proteins"/>
    <property type="match status" value="1"/>
</dbReference>
<dbReference type="GO" id="GO:0043596">
    <property type="term" value="C:nuclear replication fork"/>
    <property type="evidence" value="ECO:0007669"/>
    <property type="project" value="UniProtKB-ARBA"/>
</dbReference>
<dbReference type="GO" id="GO:0042555">
    <property type="term" value="C:MCM complex"/>
    <property type="evidence" value="ECO:0007669"/>
    <property type="project" value="UniProtKB-UniRule"/>
</dbReference>
<sequence length="665" mass="76113">MEWLDRKETYSTDLLSSDKLWTDDQLILSFSNFINSFSIDNIFIYRESKRINLDHIATYDENFYNQILLRPEHCLELFYNFNQDFELWSECNVNSIRELDNSKINRLVKIRGIVVSASSLFTKPKKVYLSCKSCLEGFLSDIIPRNCKSECGIDPFTIVPERSQVVDSQKVKIQEEFEDIPVGETPRHLDLILENQFVNRVVPGMSVTFYGIFTVKNLDKFSFKFLRVIGIEEKNRNILNFTDEEKERFMELSKNNIYDKIVKMIAPSIFGHEEVKKVLACMLFGGTRRVLKDITLRGDINVLLLGDPGIAKSQLLKFIHLISPISVYTSGKGSSAAGLTASVIKDKNGDFYLEGGALVLSDNGICCIDEFDKMEEGDRVAIHEAMEQQTISVAKAGITTVLNTRASILAAANPKFGRYDDFKSPMENIEFGATILSRFDFIFILKDESNKKQDLQLAKHILSVSVKKDTNTEEKDNSNKETITNNKDEFKGLEELRRYIKYAKTVKPSLTEDARIKLSKFYINTRESVRQSTKLLKENTIPVTVRQLEAIIRMSESLAKMELKEKCTSTHVEEAIRLFTLSTMSAVKEGYYLEGMVRNDILKDLNEITTKIKQIVPIGSGKSLENIVVNLEEYDRESVCRAVNYMVKKEQMVYKDKGRIVVRLP</sequence>
<comment type="subunit">
    <text evidence="5">Component of the MCM2-7 complex.</text>
</comment>
<evidence type="ECO:0000256" key="1">
    <source>
        <dbReference type="ARBA" id="ARBA00022741"/>
    </source>
</evidence>
<dbReference type="GO" id="GO:0016787">
    <property type="term" value="F:hydrolase activity"/>
    <property type="evidence" value="ECO:0007669"/>
    <property type="project" value="UniProtKB-KW"/>
</dbReference>
<dbReference type="AlphaFoldDB" id="S7W9M1"/>
<evidence type="ECO:0000256" key="3">
    <source>
        <dbReference type="ARBA" id="ARBA00023125"/>
    </source>
</evidence>
<keyword evidence="3 4" id="KW-0238">DNA-binding</keyword>
<accession>S7W9M1</accession>
<dbReference type="GO" id="GO:0031261">
    <property type="term" value="C:DNA replication preinitiation complex"/>
    <property type="evidence" value="ECO:0007669"/>
    <property type="project" value="UniProtKB-ARBA"/>
</dbReference>
<dbReference type="PROSITE" id="PS50051">
    <property type="entry name" value="MCM_2"/>
    <property type="match status" value="1"/>
</dbReference>
<keyword evidence="5" id="KW-0378">Hydrolase</keyword>
<comment type="similarity">
    <text evidence="4">Belongs to the MCM family.</text>
</comment>
<dbReference type="InterPro" id="IPR027417">
    <property type="entry name" value="P-loop_NTPase"/>
</dbReference>
<keyword evidence="5" id="KW-0235">DNA replication</keyword>
<dbReference type="PANTHER" id="PTHR11630:SF42">
    <property type="entry name" value="DNA REPLICATION LICENSING FACTOR MCM5"/>
    <property type="match status" value="1"/>
</dbReference>
<gene>
    <name evidence="7" type="ORF">SLOPH_307</name>
</gene>
<keyword evidence="5" id="KW-0131">Cell cycle</keyword>
<dbReference type="GO" id="GO:0006270">
    <property type="term" value="P:DNA replication initiation"/>
    <property type="evidence" value="ECO:0007669"/>
    <property type="project" value="UniProtKB-UniRule"/>
</dbReference>
<comment type="function">
    <text evidence="5">Acts as component of the MCM2-7 complex (MCM complex) which is the replicative helicase essential for 'once per cell cycle' DNA replication initiation and elongation in eukaryotic cells. The active ATPase sites in the MCM2-7 ring are formed through the interaction surfaces of two neighboring subunits such that a critical structure of a conserved arginine finger motif is provided in trans relative to the ATP-binding site of the Walker A box of the adjacent subunit. The six ATPase active sites, however, are likely to contribute differentially to the complex helicase activity.</text>
</comment>
<dbReference type="GO" id="GO:0005656">
    <property type="term" value="C:nuclear pre-replicative complex"/>
    <property type="evidence" value="ECO:0007669"/>
    <property type="project" value="UniProtKB-ARBA"/>
</dbReference>
<dbReference type="Pfam" id="PF17207">
    <property type="entry name" value="MCM_OB"/>
    <property type="match status" value="1"/>
</dbReference>
<name>S7W9M1_SPRLO</name>
<dbReference type="GO" id="GO:0043138">
    <property type="term" value="F:3'-5' DNA helicase activity"/>
    <property type="evidence" value="ECO:0007669"/>
    <property type="project" value="TreeGrafter"/>
</dbReference>
<dbReference type="PROSITE" id="PS00847">
    <property type="entry name" value="MCM_1"/>
    <property type="match status" value="1"/>
</dbReference>
<evidence type="ECO:0000313" key="8">
    <source>
        <dbReference type="Proteomes" id="UP000014978"/>
    </source>
</evidence>
<dbReference type="InterPro" id="IPR008048">
    <property type="entry name" value="MCM5"/>
</dbReference>
<keyword evidence="5" id="KW-0347">Helicase</keyword>
<dbReference type="Gene3D" id="2.20.28.10">
    <property type="match status" value="1"/>
</dbReference>
<dbReference type="Proteomes" id="UP000014978">
    <property type="component" value="Unassembled WGS sequence"/>
</dbReference>
<comment type="catalytic activity">
    <reaction evidence="5">
        <text>ATP + H2O = ADP + phosphate + H(+)</text>
        <dbReference type="Rhea" id="RHEA:13065"/>
        <dbReference type="ChEBI" id="CHEBI:15377"/>
        <dbReference type="ChEBI" id="CHEBI:15378"/>
        <dbReference type="ChEBI" id="CHEBI:30616"/>
        <dbReference type="ChEBI" id="CHEBI:43474"/>
        <dbReference type="ChEBI" id="CHEBI:456216"/>
        <dbReference type="EC" id="3.6.4.12"/>
    </reaction>
</comment>
<keyword evidence="5" id="KW-0539">Nucleus</keyword>
<dbReference type="InParanoid" id="S7W9M1"/>
<dbReference type="InterPro" id="IPR018525">
    <property type="entry name" value="MCM_CS"/>
</dbReference>
<dbReference type="OrthoDB" id="10036721at2759"/>
<protein>
    <recommendedName>
        <fullName evidence="5">DNA replication licensing factor MCM5</fullName>
        <ecNumber evidence="5">3.6.4.12</ecNumber>
    </recommendedName>
</protein>